<organism evidence="1 2">
    <name type="scientific">Escherichia phage MN05</name>
    <dbReference type="NCBI Taxonomy" id="2711185"/>
    <lineage>
        <taxon>Viruses</taxon>
        <taxon>Duplodnaviria</taxon>
        <taxon>Heunggongvirae</taxon>
        <taxon>Uroviricota</taxon>
        <taxon>Caudoviricetes</taxon>
        <taxon>Mktvariviridae</taxon>
        <taxon>Gordonclarkvirinae</taxon>
        <taxon>Kuravirus</taxon>
        <taxon>Kuravirus MN05</taxon>
    </lineage>
</organism>
<name>A0A858I9I5_9CAUD</name>
<evidence type="ECO:0000313" key="2">
    <source>
        <dbReference type="Proteomes" id="UP000664926"/>
    </source>
</evidence>
<sequence length="69" mass="8070">MEKIKYFWTVVYYVGDNPVPFSENFKTRKEARRFKKALKVVPMPVNTVSLRQSHMSVLGGFVVSPIKEY</sequence>
<accession>A0A858I9I5</accession>
<proteinExistence type="predicted"/>
<gene>
    <name evidence="1" type="ORF">MN05_00055</name>
</gene>
<dbReference type="Proteomes" id="UP000664926">
    <property type="component" value="Segment"/>
</dbReference>
<keyword evidence="2" id="KW-1185">Reference proteome</keyword>
<protein>
    <submittedName>
        <fullName evidence="1">Uncharacterized protein</fullName>
    </submittedName>
</protein>
<dbReference type="EMBL" id="MT129655">
    <property type="protein sequence ID" value="QIN96120.1"/>
    <property type="molecule type" value="Genomic_DNA"/>
</dbReference>
<reference evidence="1 2" key="1">
    <citation type="submission" date="2020-02" db="EMBL/GenBank/DDBJ databases">
        <authorList>
            <person name="Naser I.B."/>
            <person name="Shishir T.A."/>
        </authorList>
    </citation>
    <scope>NUCLEOTIDE SEQUENCE [LARGE SCALE GENOMIC DNA]</scope>
</reference>
<evidence type="ECO:0000313" key="1">
    <source>
        <dbReference type="EMBL" id="QIN96120.1"/>
    </source>
</evidence>